<dbReference type="eggNOG" id="COG0380">
    <property type="taxonomic scope" value="Bacteria"/>
</dbReference>
<dbReference type="PANTHER" id="PTHR10788:SF106">
    <property type="entry name" value="BCDNA.GH08860"/>
    <property type="match status" value="1"/>
</dbReference>
<name>A0A081BCI0_9HYPH</name>
<keyword evidence="3" id="KW-1185">Reference proteome</keyword>
<dbReference type="SUPFAM" id="SSF53756">
    <property type="entry name" value="UDP-Glycosyltransferase/glycogen phosphorylase"/>
    <property type="match status" value="1"/>
</dbReference>
<evidence type="ECO:0000256" key="1">
    <source>
        <dbReference type="ARBA" id="ARBA00008799"/>
    </source>
</evidence>
<dbReference type="RefSeq" id="WP_045447271.1">
    <property type="nucleotide sequence ID" value="NZ_BBIO01000011.1"/>
</dbReference>
<dbReference type="CDD" id="cd03788">
    <property type="entry name" value="GT20_TPS"/>
    <property type="match status" value="1"/>
</dbReference>
<dbReference type="Gene3D" id="3.40.50.2000">
    <property type="entry name" value="Glycogen Phosphorylase B"/>
    <property type="match status" value="2"/>
</dbReference>
<evidence type="ECO:0000313" key="2">
    <source>
        <dbReference type="EMBL" id="GAK45748.1"/>
    </source>
</evidence>
<dbReference type="GO" id="GO:0003825">
    <property type="term" value="F:alpha,alpha-trehalose-phosphate synthase (UDP-forming) activity"/>
    <property type="evidence" value="ECO:0007669"/>
    <property type="project" value="TreeGrafter"/>
</dbReference>
<accession>A0A081BCI0</accession>
<dbReference type="EMBL" id="BBIO01000011">
    <property type="protein sequence ID" value="GAK45748.1"/>
    <property type="molecule type" value="Genomic_DNA"/>
</dbReference>
<comment type="caution">
    <text evidence="2">The sequence shown here is derived from an EMBL/GenBank/DDBJ whole genome shotgun (WGS) entry which is preliminary data.</text>
</comment>
<proteinExistence type="inferred from homology"/>
<dbReference type="STRING" id="1333998.M2A_2247"/>
<reference evidence="2 3" key="1">
    <citation type="submission" date="2014-07" db="EMBL/GenBank/DDBJ databases">
        <title>Tepidicaulis marinum gen. nov., sp. nov., a novel marine bacterium denitrifying nitrate to nitrous oxide strictly under microaerobic conditions.</title>
        <authorList>
            <person name="Takeuchi M."/>
            <person name="Yamagishi T."/>
            <person name="Kamagata Y."/>
            <person name="Oshima K."/>
            <person name="Hattori M."/>
            <person name="Katayama T."/>
            <person name="Hanada S."/>
            <person name="Tamaki H."/>
            <person name="Marumo K."/>
            <person name="Maeda H."/>
            <person name="Nedachi M."/>
            <person name="Iwasaki W."/>
            <person name="Suwa Y."/>
            <person name="Sakata S."/>
        </authorList>
    </citation>
    <scope>NUCLEOTIDE SEQUENCE [LARGE SCALE GENOMIC DNA]</scope>
    <source>
        <strain evidence="2 3">MA2</strain>
    </source>
</reference>
<sequence>MNGRLICVSNRTGTTKAPSGGLAVAVSAALRQRGGIWFGWNGQIAEEGASAGEPDITHEENVEIIAGALTRQEYENYYLGFSNSVLWPVCHHRLDHVSFRRDYVDEYRRVNRRFAHQLGPRLKEGDLVWVHDYHLMPLGAELRAQRLEGLRMGFFLHVPFPPPDTLMVVPDHQWLVRSLFSYDLLGFQTQGDCMNFLHYVLEQAGGEMVGDSRVKAFGRELEVRAFPIGIDVGAFREMTRTAEARRTIRRMRQRNLGRAQIIGVDRLDYSKGLPERYRAFQKLLEQYPETQGRVVLMQIAQPTREAVEAYSDLRQELEWLSGAINGAFGDFEWTPIRSIHRSVPRSTLAALFAASRIGLVTPLRDGMNLVAKEYVAAQDPEDPGVLILSRFAGAAEMMTSALLVNPYNEEEMANALQTALQMSQDERVERHRDLMRVNEETDVAKWRASFLAVLEVVSQS</sequence>
<dbReference type="InterPro" id="IPR001830">
    <property type="entry name" value="Glyco_trans_20"/>
</dbReference>
<comment type="similarity">
    <text evidence="1">Belongs to the glycosyltransferase 20 family.</text>
</comment>
<protein>
    <submittedName>
        <fullName evidence="2">Alpha,alpha-trehalose-phosphate synthase</fullName>
    </submittedName>
</protein>
<evidence type="ECO:0000313" key="3">
    <source>
        <dbReference type="Proteomes" id="UP000028702"/>
    </source>
</evidence>
<organism evidence="2 3">
    <name type="scientific">Tepidicaulis marinus</name>
    <dbReference type="NCBI Taxonomy" id="1333998"/>
    <lineage>
        <taxon>Bacteria</taxon>
        <taxon>Pseudomonadati</taxon>
        <taxon>Pseudomonadota</taxon>
        <taxon>Alphaproteobacteria</taxon>
        <taxon>Hyphomicrobiales</taxon>
        <taxon>Parvibaculaceae</taxon>
        <taxon>Tepidicaulis</taxon>
    </lineage>
</organism>
<dbReference type="GO" id="GO:0005992">
    <property type="term" value="P:trehalose biosynthetic process"/>
    <property type="evidence" value="ECO:0007669"/>
    <property type="project" value="InterPro"/>
</dbReference>
<dbReference type="Proteomes" id="UP000028702">
    <property type="component" value="Unassembled WGS sequence"/>
</dbReference>
<gene>
    <name evidence="2" type="ORF">M2A_2247</name>
</gene>
<dbReference type="PANTHER" id="PTHR10788">
    <property type="entry name" value="TREHALOSE-6-PHOSPHATE SYNTHASE"/>
    <property type="match status" value="1"/>
</dbReference>
<dbReference type="AlphaFoldDB" id="A0A081BCI0"/>
<dbReference type="Pfam" id="PF00982">
    <property type="entry name" value="Glyco_transf_20"/>
    <property type="match status" value="1"/>
</dbReference>